<dbReference type="PANTHER" id="PTHR15732">
    <property type="entry name" value="PROTEIN MOONRAKER"/>
    <property type="match status" value="1"/>
</dbReference>
<evidence type="ECO:0000256" key="1">
    <source>
        <dbReference type="SAM" id="MobiDB-lite"/>
    </source>
</evidence>
<dbReference type="AlphaFoldDB" id="A0A3P8SLT9"/>
<dbReference type="OMA" id="LGNIRRY"/>
<feature type="region of interest" description="Disordered" evidence="1">
    <location>
        <begin position="304"/>
        <end position="325"/>
    </location>
</feature>
<dbReference type="PANTHER" id="PTHR15732:SF4">
    <property type="entry name" value="PROTEIN MOONRAKER"/>
    <property type="match status" value="1"/>
</dbReference>
<dbReference type="GO" id="GO:0071539">
    <property type="term" value="P:protein localization to centrosome"/>
    <property type="evidence" value="ECO:0007669"/>
    <property type="project" value="TreeGrafter"/>
</dbReference>
<dbReference type="GO" id="GO:0007099">
    <property type="term" value="P:centriole replication"/>
    <property type="evidence" value="ECO:0007669"/>
    <property type="project" value="InterPro"/>
</dbReference>
<dbReference type="Ensembl" id="ENSAPET00000013398.1">
    <property type="protein sequence ID" value="ENSAPEP00000013050.1"/>
    <property type="gene ID" value="ENSAPEG00000009295.1"/>
</dbReference>
<sequence>MDTYIPSLSSSTTIPSKEQTRASLPLLSIEAFTEPSKAEGGWWFGFRGGPELRKEERLSERSIKREKYQVEEIWGNGMLMSPLCIQRAWLDKMTMQRLKELNHLSKEEAERIRRLRSEVGSPTQWAERAEQIARERIQPLLDEAQQIGESRTRIDSSLRNRLSEQAAERAAESAERLSEALLEDLLEDTAQVAWVAETDRQLQAMAQCRLQAPTLENMLLRMEEIQRDQEEVRRRFASITYSDPLYWDRPGAAGSQCRAPGSRPASPQPIRLTRPVLKQTSAADIVLEKPIETGNSLLFENSLTEEAPQDQRQPRNSTMFPGTEDRHRRTVISVLGSMLGNIRRYREDYEAYLRVVAHEAVGSFNPWAVADSLAEELLSEAVGDVAAEFQDVVEEYAEAVFTSEFLQPVQSPPTLVSQ</sequence>
<organism evidence="2 3">
    <name type="scientific">Amphiprion percula</name>
    <name type="common">Orange clownfish</name>
    <name type="synonym">Lutjanus percula</name>
    <dbReference type="NCBI Taxonomy" id="161767"/>
    <lineage>
        <taxon>Eukaryota</taxon>
        <taxon>Metazoa</taxon>
        <taxon>Chordata</taxon>
        <taxon>Craniata</taxon>
        <taxon>Vertebrata</taxon>
        <taxon>Euteleostomi</taxon>
        <taxon>Actinopterygii</taxon>
        <taxon>Neopterygii</taxon>
        <taxon>Teleostei</taxon>
        <taxon>Neoteleostei</taxon>
        <taxon>Acanthomorphata</taxon>
        <taxon>Ovalentaria</taxon>
        <taxon>Pomacentridae</taxon>
        <taxon>Amphiprion</taxon>
    </lineage>
</organism>
<protein>
    <submittedName>
        <fullName evidence="2">Uncharacterized protein</fullName>
    </submittedName>
</protein>
<keyword evidence="3" id="KW-1185">Reference proteome</keyword>
<feature type="compositionally biased region" description="Polar residues" evidence="1">
    <location>
        <begin position="304"/>
        <end position="320"/>
    </location>
</feature>
<dbReference type="GeneTree" id="ENSGT00390000009714"/>
<reference evidence="2" key="3">
    <citation type="submission" date="2025-09" db="UniProtKB">
        <authorList>
            <consortium name="Ensembl"/>
        </authorList>
    </citation>
    <scope>IDENTIFICATION</scope>
</reference>
<dbReference type="InterPro" id="IPR031447">
    <property type="entry name" value="MNR"/>
</dbReference>
<accession>A0A3P8SLT9</accession>
<name>A0A3P8SLT9_AMPPE</name>
<evidence type="ECO:0000313" key="2">
    <source>
        <dbReference type="Ensembl" id="ENSAPEP00000013050.1"/>
    </source>
</evidence>
<reference evidence="2 3" key="1">
    <citation type="submission" date="2018-03" db="EMBL/GenBank/DDBJ databases">
        <title>Finding Nemo's genes: A chromosome-scale reference assembly of the genome of the orange clownfish Amphiprion percula.</title>
        <authorList>
            <person name="Lehmann R."/>
        </authorList>
    </citation>
    <scope>NUCLEOTIDE SEQUENCE</scope>
</reference>
<dbReference type="Proteomes" id="UP000265080">
    <property type="component" value="Chromosome 9"/>
</dbReference>
<dbReference type="STRING" id="161767.ENSAPEP00000013050"/>
<dbReference type="GO" id="GO:0034451">
    <property type="term" value="C:centriolar satellite"/>
    <property type="evidence" value="ECO:0007669"/>
    <property type="project" value="TreeGrafter"/>
</dbReference>
<dbReference type="Pfam" id="PF15718">
    <property type="entry name" value="MNR"/>
    <property type="match status" value="1"/>
</dbReference>
<evidence type="ECO:0000313" key="3">
    <source>
        <dbReference type="Proteomes" id="UP000265080"/>
    </source>
</evidence>
<proteinExistence type="predicted"/>
<reference evidence="2" key="2">
    <citation type="submission" date="2025-08" db="UniProtKB">
        <authorList>
            <consortium name="Ensembl"/>
        </authorList>
    </citation>
    <scope>IDENTIFICATION</scope>
</reference>